<dbReference type="Proteomes" id="UP000639606">
    <property type="component" value="Unassembled WGS sequence"/>
</dbReference>
<dbReference type="RefSeq" id="WP_189226351.1">
    <property type="nucleotide sequence ID" value="NZ_BMRG01000015.1"/>
</dbReference>
<evidence type="ECO:0008006" key="5">
    <source>
        <dbReference type="Google" id="ProtNLM"/>
    </source>
</evidence>
<evidence type="ECO:0000256" key="1">
    <source>
        <dbReference type="SAM" id="MobiDB-lite"/>
    </source>
</evidence>
<reference evidence="3" key="2">
    <citation type="submission" date="2020-09" db="EMBL/GenBank/DDBJ databases">
        <authorList>
            <person name="Sun Q."/>
            <person name="Ohkuma M."/>
        </authorList>
    </citation>
    <scope>NUCLEOTIDE SEQUENCE</scope>
    <source>
        <strain evidence="3">JCM 3313</strain>
    </source>
</reference>
<dbReference type="EMBL" id="BMRG01000015">
    <property type="protein sequence ID" value="GGP75531.1"/>
    <property type="molecule type" value="Genomic_DNA"/>
</dbReference>
<keyword evidence="2" id="KW-0732">Signal</keyword>
<sequence>MHPTRLLVCALLVAGLATPAAAASRQGDQPPAGWAIAGQRLVWTSPEPIPPGAAAIEFWEGDRLLGRPRPSTDLRSYTLDAPEVGHPDRLQVRVSGRRLDAEEPPRPLGSTPPAPPAPLPANEVDPGLPGPFPTRAGEYELAPMAIPGYATPVEMRAVVVAPSGAPGKRPLALFLHGRHFTCYQPGVVDGILLNWPCREGAEPVPSHRGYLQAQRLLASQGYVTVSISANGINAQDAGDVESGAGARSALVRAHLAKWADWAGADRGSAPDIVRAAPAADMDNVFLIGHSRGGEGVNRAATDSLSPPPPGSGFDGPVRWKIKGDLLIGPTVFGHNPAPDVPSVTILPGCDGDVSDLQGQMYLDATRGVSRGTALHSALYFVGANHNYFNTEWTPGQAQAPAYDDFASPPIDAVCSPGTPTRLTAAQQQTAGATYIAAAARLFVEGDRRVLPLLDGSGARAPSADPARVLGHAVGGARSAFVVPDEATTAGGDARVCAQVTADPAASCGDQDYPLTSPHFNRFSGAPSEQGRFAVALKWSEEGRAAVVRPGRAVSLAGARELALRLVVSPNSLGNRFEVAVADTSGRRARLGEVSLDGLPATERLSAHWAQEARLPLPAQGVDLDRVAELELVPRGGAGRAWLIDAHGWDRGLPDPRPVALPRVDVGALTVDEGDSGTRTVRFPVAVSGDGPGLVRLFVNEQGQEYSQRLVAVQPGQREIEVGLQVAGNTRWSRDVRRWVQVKAVRGTVVGRHSGALAVRNDDPEPTITIAPAEAAEGAPLTWRATLSEAVDSTVLLSGAPLAPADGPELSTADVDPEWFRRQASGEEPLPSRPLSTTQLRTVLAFMAGDGLSAEVAVPTVTDAEAEPAERVRLDFTVHTPSGGVITAVGTVTDAGAG</sequence>
<protein>
    <recommendedName>
        <fullName evidence="5">Secreted protein</fullName>
    </recommendedName>
</protein>
<dbReference type="InterPro" id="IPR029058">
    <property type="entry name" value="AB_hydrolase_fold"/>
</dbReference>
<reference evidence="3" key="1">
    <citation type="journal article" date="2014" name="Int. J. Syst. Evol. Microbiol.">
        <title>Complete genome sequence of Corynebacterium casei LMG S-19264T (=DSM 44701T), isolated from a smear-ripened cheese.</title>
        <authorList>
            <consortium name="US DOE Joint Genome Institute (JGI-PGF)"/>
            <person name="Walter F."/>
            <person name="Albersmeier A."/>
            <person name="Kalinowski J."/>
            <person name="Ruckert C."/>
        </authorList>
    </citation>
    <scope>NUCLEOTIDE SEQUENCE</scope>
    <source>
        <strain evidence="3">JCM 3313</strain>
    </source>
</reference>
<dbReference type="AlphaFoldDB" id="A0A918AU82"/>
<feature type="compositionally biased region" description="Pro residues" evidence="1">
    <location>
        <begin position="106"/>
        <end position="119"/>
    </location>
</feature>
<evidence type="ECO:0000313" key="4">
    <source>
        <dbReference type="Proteomes" id="UP000639606"/>
    </source>
</evidence>
<name>A0A918AU82_9PSEU</name>
<dbReference type="Gene3D" id="3.40.50.1820">
    <property type="entry name" value="alpha/beta hydrolase"/>
    <property type="match status" value="1"/>
</dbReference>
<gene>
    <name evidence="3" type="ORF">GCM10010185_56540</name>
</gene>
<keyword evidence="4" id="KW-1185">Reference proteome</keyword>
<dbReference type="SUPFAM" id="SSF53474">
    <property type="entry name" value="alpha/beta-Hydrolases"/>
    <property type="match status" value="1"/>
</dbReference>
<evidence type="ECO:0000313" key="3">
    <source>
        <dbReference type="EMBL" id="GGP75531.1"/>
    </source>
</evidence>
<feature type="region of interest" description="Disordered" evidence="1">
    <location>
        <begin position="94"/>
        <end position="129"/>
    </location>
</feature>
<feature type="chain" id="PRO_5036857603" description="Secreted protein" evidence="2">
    <location>
        <begin position="23"/>
        <end position="897"/>
    </location>
</feature>
<feature type="signal peptide" evidence="2">
    <location>
        <begin position="1"/>
        <end position="22"/>
    </location>
</feature>
<proteinExistence type="predicted"/>
<evidence type="ECO:0000256" key="2">
    <source>
        <dbReference type="SAM" id="SignalP"/>
    </source>
</evidence>
<feature type="compositionally biased region" description="Basic and acidic residues" evidence="1">
    <location>
        <begin position="94"/>
        <end position="105"/>
    </location>
</feature>
<organism evidence="3 4">
    <name type="scientific">Saccharothrix coeruleofusca</name>
    <dbReference type="NCBI Taxonomy" id="33919"/>
    <lineage>
        <taxon>Bacteria</taxon>
        <taxon>Bacillati</taxon>
        <taxon>Actinomycetota</taxon>
        <taxon>Actinomycetes</taxon>
        <taxon>Pseudonocardiales</taxon>
        <taxon>Pseudonocardiaceae</taxon>
        <taxon>Saccharothrix</taxon>
    </lineage>
</organism>
<comment type="caution">
    <text evidence="3">The sequence shown here is derived from an EMBL/GenBank/DDBJ whole genome shotgun (WGS) entry which is preliminary data.</text>
</comment>
<accession>A0A918AU82</accession>